<feature type="compositionally biased region" description="Basic and acidic residues" evidence="1">
    <location>
        <begin position="81"/>
        <end position="93"/>
    </location>
</feature>
<feature type="compositionally biased region" description="Low complexity" evidence="1">
    <location>
        <begin position="451"/>
        <end position="464"/>
    </location>
</feature>
<proteinExistence type="predicted"/>
<gene>
    <name evidence="3" type="ORF">RHS03_06643</name>
</gene>
<evidence type="ECO:0000313" key="3">
    <source>
        <dbReference type="EMBL" id="KAF8700534.1"/>
    </source>
</evidence>
<feature type="region of interest" description="Disordered" evidence="1">
    <location>
        <begin position="231"/>
        <end position="253"/>
    </location>
</feature>
<feature type="domain" description="PSP1 C-terminal" evidence="2">
    <location>
        <begin position="602"/>
        <end position="652"/>
    </location>
</feature>
<name>A0A8H7HNU2_9AGAM</name>
<feature type="non-terminal residue" evidence="3">
    <location>
        <position position="723"/>
    </location>
</feature>
<protein>
    <submittedName>
        <fullName evidence="3">PSP1 protein</fullName>
    </submittedName>
</protein>
<evidence type="ECO:0000259" key="2">
    <source>
        <dbReference type="Pfam" id="PF04468"/>
    </source>
</evidence>
<feature type="compositionally biased region" description="Acidic residues" evidence="1">
    <location>
        <begin position="101"/>
        <end position="113"/>
    </location>
</feature>
<dbReference type="GO" id="GO:0005737">
    <property type="term" value="C:cytoplasm"/>
    <property type="evidence" value="ECO:0007669"/>
    <property type="project" value="TreeGrafter"/>
</dbReference>
<dbReference type="EMBL" id="JACYCD010000222">
    <property type="protein sequence ID" value="KAF8700534.1"/>
    <property type="molecule type" value="Genomic_DNA"/>
</dbReference>
<evidence type="ECO:0000256" key="1">
    <source>
        <dbReference type="SAM" id="MobiDB-lite"/>
    </source>
</evidence>
<sequence>MEHDEERTDGRRSGSRDSRTTRIELAQRRLESALATPNSPSSPWSARSLAMGLAVGSPTTTTGASPAHFPRGLRSVSFSSEPDHRFPGTRRTDPTFPSTFEDNESEASIDDVYFEPSPRRSSPSALLPRTGGLYASIGANGMPVNPSDPSGTRSRSQSLATLGRRPMPTFPSSPLPAPGSQGLPQSWADSRFGIPAPIHNTHNFRQVPRQDLSNISPFVRDVGQIFQEDPREFWPGEESGGGGSGTTSRRHSVSVVQPRGRFGPQLDAFAQGRSVISDDDLLGNMLSLDLDDSTPPRNNPVRVMPATFNPRGPLSGGGSGLVSQPSSLPTYPAPIQRHSPVGALGLHEHNSPRASTLDYVPENGTSGSWRQTHNPSPERSAGAFGARPSLAQLRTDSLRSAERGFSPSLSPNTGRGYSFQGQQQTVYERQSSLGLGLTTNTAPGAGYTRDQQQQQSSTNTPSQSHFPGSSPRTTHRPFPVSPSAMRTSFGPVQTPLSPGAGPGPNPGQQDADLGRGLPLSSIPTGAPLYVVEFKAGRTDLFFAPDSLDGEPIRRGDLVIVEADRGKDLGKVVNDSISLAEVERFMMEGADDGQGGRKEIMPKRIYGRAGPGDTQLLLSKMQDEVKALQLCQSKIRQKKLPMEVIDAEYQWSVPPASFTIYTPADEACATSGVSCQMLSRLGLTARSPVRPEMNGFCLSVDYVGTGENLRFIILPSGGSTLESL</sequence>
<feature type="compositionally biased region" description="Pro residues" evidence="1">
    <location>
        <begin position="168"/>
        <end position="177"/>
    </location>
</feature>
<dbReference type="AlphaFoldDB" id="A0A8H7HNU2"/>
<dbReference type="Pfam" id="PF04468">
    <property type="entry name" value="PSP1"/>
    <property type="match status" value="1"/>
</dbReference>
<dbReference type="InterPro" id="IPR047767">
    <property type="entry name" value="PSP1-like"/>
</dbReference>
<feature type="compositionally biased region" description="Polar residues" evidence="1">
    <location>
        <begin position="363"/>
        <end position="377"/>
    </location>
</feature>
<feature type="compositionally biased region" description="Low complexity" evidence="1">
    <location>
        <begin position="119"/>
        <end position="129"/>
    </location>
</feature>
<dbReference type="Proteomes" id="UP000602905">
    <property type="component" value="Unassembled WGS sequence"/>
</dbReference>
<dbReference type="InterPro" id="IPR007557">
    <property type="entry name" value="PSP1_C"/>
</dbReference>
<reference evidence="3" key="1">
    <citation type="submission" date="2020-09" db="EMBL/GenBank/DDBJ databases">
        <title>Comparative genome analyses of four rice-infecting Rhizoctonia solani isolates reveal extensive enrichment of homogalacturonan modification genes.</title>
        <authorList>
            <person name="Lee D.-Y."/>
            <person name="Jeon J."/>
            <person name="Kim K.-T."/>
            <person name="Cheong K."/>
            <person name="Song H."/>
            <person name="Choi G."/>
            <person name="Ko J."/>
            <person name="Opiyo S.O."/>
            <person name="Zuo S."/>
            <person name="Madhav S."/>
            <person name="Lee Y.-H."/>
            <person name="Wang G.-L."/>
        </authorList>
    </citation>
    <scope>NUCLEOTIDE SEQUENCE</scope>
    <source>
        <strain evidence="3">AG1-IA WGL</strain>
    </source>
</reference>
<dbReference type="PANTHER" id="PTHR43830">
    <property type="entry name" value="PROTEIN PSP1"/>
    <property type="match status" value="1"/>
</dbReference>
<dbReference type="PANTHER" id="PTHR43830:SF3">
    <property type="entry name" value="PROTEIN PSP1"/>
    <property type="match status" value="1"/>
</dbReference>
<feature type="compositionally biased region" description="Polar residues" evidence="1">
    <location>
        <begin position="147"/>
        <end position="160"/>
    </location>
</feature>
<feature type="region of interest" description="Disordered" evidence="1">
    <location>
        <begin position="55"/>
        <end position="183"/>
    </location>
</feature>
<feature type="region of interest" description="Disordered" evidence="1">
    <location>
        <begin position="1"/>
        <end position="22"/>
    </location>
</feature>
<feature type="compositionally biased region" description="Polar residues" evidence="1">
    <location>
        <begin position="484"/>
        <end position="496"/>
    </location>
</feature>
<comment type="caution">
    <text evidence="3">The sequence shown here is derived from an EMBL/GenBank/DDBJ whole genome shotgun (WGS) entry which is preliminary data.</text>
</comment>
<evidence type="ECO:0000313" key="4">
    <source>
        <dbReference type="Proteomes" id="UP000602905"/>
    </source>
</evidence>
<dbReference type="OrthoDB" id="243127at2759"/>
<feature type="compositionally biased region" description="Polar residues" evidence="1">
    <location>
        <begin position="407"/>
        <end position="442"/>
    </location>
</feature>
<feature type="region of interest" description="Disordered" evidence="1">
    <location>
        <begin position="398"/>
        <end position="513"/>
    </location>
</feature>
<feature type="region of interest" description="Disordered" evidence="1">
    <location>
        <begin position="309"/>
        <end position="386"/>
    </location>
</feature>
<organism evidence="3 4">
    <name type="scientific">Rhizoctonia solani</name>
    <dbReference type="NCBI Taxonomy" id="456999"/>
    <lineage>
        <taxon>Eukaryota</taxon>
        <taxon>Fungi</taxon>
        <taxon>Dikarya</taxon>
        <taxon>Basidiomycota</taxon>
        <taxon>Agaricomycotina</taxon>
        <taxon>Agaricomycetes</taxon>
        <taxon>Cantharellales</taxon>
        <taxon>Ceratobasidiaceae</taxon>
        <taxon>Rhizoctonia</taxon>
    </lineage>
</organism>
<accession>A0A8H7HNU2</accession>